<dbReference type="EMBL" id="JBBMFA010000111">
    <property type="protein sequence ID" value="MEQ2521499.1"/>
    <property type="molecule type" value="Genomic_DNA"/>
</dbReference>
<keyword evidence="2" id="KW-1185">Reference proteome</keyword>
<evidence type="ECO:0000313" key="1">
    <source>
        <dbReference type="EMBL" id="MEQ2521499.1"/>
    </source>
</evidence>
<protein>
    <submittedName>
        <fullName evidence="1">Uncharacterized protein</fullName>
    </submittedName>
</protein>
<gene>
    <name evidence="1" type="ORF">WMO24_13845</name>
</gene>
<name>A0ABV1GI18_9FIRM</name>
<proteinExistence type="predicted"/>
<dbReference type="RefSeq" id="WP_349216953.1">
    <property type="nucleotide sequence ID" value="NZ_JBBMFA010000111.1"/>
</dbReference>
<reference evidence="1 2" key="1">
    <citation type="submission" date="2024-03" db="EMBL/GenBank/DDBJ databases">
        <title>Human intestinal bacterial collection.</title>
        <authorList>
            <person name="Pauvert C."/>
            <person name="Hitch T.C.A."/>
            <person name="Clavel T."/>
        </authorList>
    </citation>
    <scope>NUCLEOTIDE SEQUENCE [LARGE SCALE GENOMIC DNA]</scope>
    <source>
        <strain evidence="1 2">CLA-JM-H11</strain>
    </source>
</reference>
<organism evidence="1 2">
    <name type="scientific">Ruthenibacterium intestinale</name>
    <dbReference type="NCBI Taxonomy" id="3133163"/>
    <lineage>
        <taxon>Bacteria</taxon>
        <taxon>Bacillati</taxon>
        <taxon>Bacillota</taxon>
        <taxon>Clostridia</taxon>
        <taxon>Eubacteriales</taxon>
        <taxon>Oscillospiraceae</taxon>
        <taxon>Ruthenibacterium</taxon>
    </lineage>
</organism>
<comment type="caution">
    <text evidence="1">The sequence shown here is derived from an EMBL/GenBank/DDBJ whole genome shotgun (WGS) entry which is preliminary data.</text>
</comment>
<evidence type="ECO:0000313" key="2">
    <source>
        <dbReference type="Proteomes" id="UP001477672"/>
    </source>
</evidence>
<accession>A0ABV1GI18</accession>
<sequence>MSKEQLSVNRGNMATFLVHVKYRQNATWQGTVLWAEENKQAHFRSALELIKLMDSAVEEILPDQESLSVSFENHHNTTD</sequence>
<dbReference type="Proteomes" id="UP001477672">
    <property type="component" value="Unassembled WGS sequence"/>
</dbReference>